<sequence length="91" mass="9930">MIVLLWLILELLLFETTVLSSRFLSLLMVTANSIMMSATSTMAMNTPHNMYMPSFGASTCSSEDSSVSVVPLRIFCLIRLSSSASPDITCT</sequence>
<keyword evidence="1" id="KW-0732">Signal</keyword>
<accession>A0A224Y247</accession>
<feature type="signal peptide" evidence="1">
    <location>
        <begin position="1"/>
        <end position="20"/>
    </location>
</feature>
<organism evidence="2">
    <name type="scientific">Panstrongylus lignarius</name>
    <dbReference type="NCBI Taxonomy" id="156445"/>
    <lineage>
        <taxon>Eukaryota</taxon>
        <taxon>Metazoa</taxon>
        <taxon>Ecdysozoa</taxon>
        <taxon>Arthropoda</taxon>
        <taxon>Hexapoda</taxon>
        <taxon>Insecta</taxon>
        <taxon>Pterygota</taxon>
        <taxon>Neoptera</taxon>
        <taxon>Paraneoptera</taxon>
        <taxon>Hemiptera</taxon>
        <taxon>Heteroptera</taxon>
        <taxon>Panheteroptera</taxon>
        <taxon>Cimicomorpha</taxon>
        <taxon>Reduviidae</taxon>
        <taxon>Triatominae</taxon>
        <taxon>Panstrongylus</taxon>
    </lineage>
</organism>
<reference evidence="2" key="1">
    <citation type="journal article" date="2018" name="PLoS Negl. Trop. Dis.">
        <title>An insight into the salivary gland and fat body transcriptome of Panstrongylus lignarius (Hemiptera: Heteroptera), the main vector of Chagas disease in Peru.</title>
        <authorList>
            <person name="Nevoa J.C."/>
            <person name="Mendes M.T."/>
            <person name="da Silva M.V."/>
            <person name="Soares S.C."/>
            <person name="Oliveira C.J.F."/>
            <person name="Ribeiro J.M.C."/>
        </authorList>
    </citation>
    <scope>NUCLEOTIDE SEQUENCE</scope>
</reference>
<dbReference type="AlphaFoldDB" id="A0A224Y247"/>
<protein>
    <submittedName>
        <fullName evidence="2">Putative secreted protein</fullName>
    </submittedName>
</protein>
<evidence type="ECO:0000313" key="2">
    <source>
        <dbReference type="EMBL" id="JAW15150.1"/>
    </source>
</evidence>
<proteinExistence type="predicted"/>
<dbReference type="EMBL" id="GFTR01001276">
    <property type="protein sequence ID" value="JAW15150.1"/>
    <property type="molecule type" value="Transcribed_RNA"/>
</dbReference>
<name>A0A224Y247_9HEMI</name>
<evidence type="ECO:0000256" key="1">
    <source>
        <dbReference type="SAM" id="SignalP"/>
    </source>
</evidence>
<feature type="chain" id="PRO_5012058794" evidence="1">
    <location>
        <begin position="21"/>
        <end position="91"/>
    </location>
</feature>